<name>A0A2U2BBF7_9BACT</name>
<dbReference type="AlphaFoldDB" id="A0A2U2BBF7"/>
<accession>A0A2U2BBF7</accession>
<reference evidence="1 2" key="1">
    <citation type="submission" date="2018-05" db="EMBL/GenBank/DDBJ databases">
        <title>Marinilabilia rubrum sp. nov., isolated from saltern sediment.</title>
        <authorList>
            <person name="Zhang R."/>
        </authorList>
    </citation>
    <scope>NUCLEOTIDE SEQUENCE [LARGE SCALE GENOMIC DNA]</scope>
    <source>
        <strain evidence="1 2">WTE16</strain>
    </source>
</reference>
<organism evidence="1 2">
    <name type="scientific">Marinilabilia rubra</name>
    <dbReference type="NCBI Taxonomy" id="2162893"/>
    <lineage>
        <taxon>Bacteria</taxon>
        <taxon>Pseudomonadati</taxon>
        <taxon>Bacteroidota</taxon>
        <taxon>Bacteroidia</taxon>
        <taxon>Marinilabiliales</taxon>
        <taxon>Marinilabiliaceae</taxon>
        <taxon>Marinilabilia</taxon>
    </lineage>
</organism>
<dbReference type="EMBL" id="QEWP01000003">
    <property type="protein sequence ID" value="PWE00396.1"/>
    <property type="molecule type" value="Genomic_DNA"/>
</dbReference>
<sequence>MNIRIYSEFFIVLKGQPILAQWQRLGIRLMILIVGLKAQLSLTFSFPYRAKNKYCPILSPGDAQLCPGLV</sequence>
<evidence type="ECO:0000313" key="2">
    <source>
        <dbReference type="Proteomes" id="UP000244956"/>
    </source>
</evidence>
<protein>
    <submittedName>
        <fullName evidence="1">Uncharacterized protein</fullName>
    </submittedName>
</protein>
<proteinExistence type="predicted"/>
<dbReference type="Proteomes" id="UP000244956">
    <property type="component" value="Unassembled WGS sequence"/>
</dbReference>
<keyword evidence="2" id="KW-1185">Reference proteome</keyword>
<evidence type="ECO:0000313" key="1">
    <source>
        <dbReference type="EMBL" id="PWE00396.1"/>
    </source>
</evidence>
<comment type="caution">
    <text evidence="1">The sequence shown here is derived from an EMBL/GenBank/DDBJ whole genome shotgun (WGS) entry which is preliminary data.</text>
</comment>
<gene>
    <name evidence="1" type="ORF">DDZ16_05515</name>
</gene>